<keyword evidence="8" id="KW-0028">Amino-acid biosynthesis</keyword>
<dbReference type="GO" id="GO:0004042">
    <property type="term" value="F:L-glutamate N-acetyltransferase activity"/>
    <property type="evidence" value="ECO:0007669"/>
    <property type="project" value="UniProtKB-UniRule"/>
</dbReference>
<comment type="catalytic activity">
    <reaction evidence="8">
        <text>L-glutamate + acetyl-CoA = N-acetyl-L-glutamate + CoA + H(+)</text>
        <dbReference type="Rhea" id="RHEA:24292"/>
        <dbReference type="ChEBI" id="CHEBI:15378"/>
        <dbReference type="ChEBI" id="CHEBI:29985"/>
        <dbReference type="ChEBI" id="CHEBI:44337"/>
        <dbReference type="ChEBI" id="CHEBI:57287"/>
        <dbReference type="ChEBI" id="CHEBI:57288"/>
        <dbReference type="EC" id="2.3.1.1"/>
    </reaction>
</comment>
<dbReference type="AlphaFoldDB" id="A0A927K2R4"/>
<evidence type="ECO:0000256" key="7">
    <source>
        <dbReference type="ARBA" id="ARBA00023315"/>
    </source>
</evidence>
<feature type="binding site" evidence="8">
    <location>
        <position position="173"/>
    </location>
    <ligand>
        <name>substrate</name>
    </ligand>
</feature>
<evidence type="ECO:0000256" key="1">
    <source>
        <dbReference type="ARBA" id="ARBA00004496"/>
    </source>
</evidence>
<keyword evidence="8" id="KW-0511">Multifunctional enzyme</keyword>
<dbReference type="PANTHER" id="PTHR23100:SF0">
    <property type="entry name" value="ARGININE BIOSYNTHESIS BIFUNCTIONAL PROTEIN ARGJ, MITOCHONDRIAL"/>
    <property type="match status" value="1"/>
</dbReference>
<comment type="function">
    <text evidence="8">Catalyzes two activities which are involved in the cyclic version of arginine biosynthesis: the synthesis of N-acetylglutamate from glutamate and acetyl-CoA as the acetyl donor, and of ornithine by transacetylation between N(2)-acetylornithine and glutamate.</text>
</comment>
<keyword evidence="10" id="KW-1185">Reference proteome</keyword>
<dbReference type="FunFam" id="3.10.20.340:FF:000003">
    <property type="entry name" value="Arginine biosynthesis bifunctional protein ArgJ"/>
    <property type="match status" value="1"/>
</dbReference>
<dbReference type="GO" id="GO:0005737">
    <property type="term" value="C:cytoplasm"/>
    <property type="evidence" value="ECO:0007669"/>
    <property type="project" value="UniProtKB-SubCell"/>
</dbReference>
<evidence type="ECO:0000313" key="9">
    <source>
        <dbReference type="EMBL" id="MBD8869259.1"/>
    </source>
</evidence>
<feature type="site" description="Cleavage; by autolysis" evidence="8">
    <location>
        <begin position="183"/>
        <end position="184"/>
    </location>
</feature>
<keyword evidence="7 8" id="KW-0012">Acyltransferase</keyword>
<evidence type="ECO:0000256" key="5">
    <source>
        <dbReference type="ARBA" id="ARBA00022679"/>
    </source>
</evidence>
<dbReference type="Proteomes" id="UP000616839">
    <property type="component" value="Unassembled WGS sequence"/>
</dbReference>
<comment type="catalytic activity">
    <reaction evidence="8">
        <text>N(2)-acetyl-L-ornithine + L-glutamate = N-acetyl-L-glutamate + L-ornithine</text>
        <dbReference type="Rhea" id="RHEA:15349"/>
        <dbReference type="ChEBI" id="CHEBI:29985"/>
        <dbReference type="ChEBI" id="CHEBI:44337"/>
        <dbReference type="ChEBI" id="CHEBI:46911"/>
        <dbReference type="ChEBI" id="CHEBI:57805"/>
        <dbReference type="EC" id="2.3.1.35"/>
    </reaction>
</comment>
<dbReference type="InterPro" id="IPR016117">
    <property type="entry name" value="ArgJ-like_dom_sf"/>
</dbReference>
<keyword evidence="4 8" id="KW-0963">Cytoplasm</keyword>
<comment type="subcellular location">
    <subcellularLocation>
        <location evidence="1 8">Cytoplasm</location>
    </subcellularLocation>
</comment>
<dbReference type="GO" id="GO:0006526">
    <property type="term" value="P:L-arginine biosynthetic process"/>
    <property type="evidence" value="ECO:0007669"/>
    <property type="project" value="UniProtKB-UniRule"/>
</dbReference>
<dbReference type="SUPFAM" id="SSF56266">
    <property type="entry name" value="DmpA/ArgJ-like"/>
    <property type="match status" value="1"/>
</dbReference>
<dbReference type="InterPro" id="IPR002813">
    <property type="entry name" value="Arg_biosynth_ArgJ"/>
</dbReference>
<dbReference type="CDD" id="cd02152">
    <property type="entry name" value="OAT"/>
    <property type="match status" value="1"/>
</dbReference>
<keyword evidence="8" id="KW-0055">Arginine biosynthesis</keyword>
<protein>
    <recommendedName>
        <fullName evidence="8">Arginine biosynthesis bifunctional protein ArgJ</fullName>
    </recommendedName>
    <domain>
        <recommendedName>
            <fullName evidence="8">Glutamate N-acetyltransferase</fullName>
            <ecNumber evidence="8">2.3.1.35</ecNumber>
        </recommendedName>
        <alternativeName>
            <fullName evidence="8">Ornithine acetyltransferase</fullName>
            <shortName evidence="8">OATase</shortName>
        </alternativeName>
        <alternativeName>
            <fullName evidence="8">Ornithine transacetylase</fullName>
        </alternativeName>
    </domain>
    <domain>
        <recommendedName>
            <fullName evidence="8">Amino-acid acetyltransferase</fullName>
            <ecNumber evidence="8">2.3.1.1</ecNumber>
        </recommendedName>
        <alternativeName>
            <fullName evidence="8">N-acetylglutamate synthase</fullName>
            <shortName evidence="8">AGSase</shortName>
        </alternativeName>
    </domain>
    <component>
        <recommendedName>
            <fullName evidence="8">Arginine biosynthesis bifunctional protein ArgJ alpha chain</fullName>
        </recommendedName>
    </component>
    <component>
        <recommendedName>
            <fullName evidence="8">Arginine biosynthesis bifunctional protein ArgJ beta chain</fullName>
        </recommendedName>
    </component>
</protein>
<feature type="binding site" evidence="8">
    <location>
        <position position="388"/>
    </location>
    <ligand>
        <name>substrate</name>
    </ligand>
</feature>
<name>A0A927K2R4_9ACTN</name>
<gene>
    <name evidence="8 9" type="primary">argJ</name>
    <name evidence="9" type="ORF">IE331_06435</name>
</gene>
<dbReference type="HAMAP" id="MF_01106">
    <property type="entry name" value="ArgJ"/>
    <property type="match status" value="1"/>
</dbReference>
<dbReference type="EC" id="2.3.1.1" evidence="8"/>
<feature type="binding site" evidence="8">
    <location>
        <position position="184"/>
    </location>
    <ligand>
        <name>substrate</name>
    </ligand>
</feature>
<feature type="active site" description="Nucleophile" evidence="8">
    <location>
        <position position="184"/>
    </location>
</feature>
<evidence type="ECO:0000256" key="6">
    <source>
        <dbReference type="ARBA" id="ARBA00022813"/>
    </source>
</evidence>
<proteinExistence type="inferred from homology"/>
<reference evidence="9" key="1">
    <citation type="submission" date="2020-09" db="EMBL/GenBank/DDBJ databases">
        <title>Nocardioides sp. strain MJB4 16S ribosomal RNA gene Genome sequencing and assembly.</title>
        <authorList>
            <person name="Kim I."/>
        </authorList>
    </citation>
    <scope>NUCLEOTIDE SEQUENCE</scope>
    <source>
        <strain evidence="9">MJB4</strain>
    </source>
</reference>
<dbReference type="EMBL" id="JACYXZ010000002">
    <property type="protein sequence ID" value="MBD8869259.1"/>
    <property type="molecule type" value="Genomic_DNA"/>
</dbReference>
<feature type="binding site" evidence="8">
    <location>
        <position position="264"/>
    </location>
    <ligand>
        <name>substrate</name>
    </ligand>
</feature>
<evidence type="ECO:0000256" key="3">
    <source>
        <dbReference type="ARBA" id="ARBA00011475"/>
    </source>
</evidence>
<dbReference type="RefSeq" id="WP_192141823.1">
    <property type="nucleotide sequence ID" value="NZ_JACYXZ010000002.1"/>
</dbReference>
<evidence type="ECO:0000313" key="10">
    <source>
        <dbReference type="Proteomes" id="UP000616839"/>
    </source>
</evidence>
<comment type="subunit">
    <text evidence="3 8">Heterotetramer of two alpha and two beta chains.</text>
</comment>
<dbReference type="GO" id="GO:0006592">
    <property type="term" value="P:ornithine biosynthetic process"/>
    <property type="evidence" value="ECO:0007669"/>
    <property type="project" value="TreeGrafter"/>
</dbReference>
<comment type="pathway">
    <text evidence="8">Amino-acid biosynthesis; L-arginine biosynthesis; N(2)-acetyl-L-ornithine from L-glutamate: step 1/4.</text>
</comment>
<dbReference type="Gene3D" id="3.60.70.12">
    <property type="entry name" value="L-amino peptidase D-ALA esterase/amidase"/>
    <property type="match status" value="1"/>
</dbReference>
<dbReference type="InterPro" id="IPR042195">
    <property type="entry name" value="ArgJ_beta_C"/>
</dbReference>
<feature type="binding site" evidence="8">
    <location>
        <position position="151"/>
    </location>
    <ligand>
        <name>substrate</name>
    </ligand>
</feature>
<dbReference type="Pfam" id="PF01960">
    <property type="entry name" value="ArgJ"/>
    <property type="match status" value="1"/>
</dbReference>
<accession>A0A927K2R4</accession>
<feature type="chain" id="PRO_5038191268" description="Arginine biosynthesis bifunctional protein ArgJ alpha chain" evidence="8">
    <location>
        <begin position="1"/>
        <end position="183"/>
    </location>
</feature>
<comment type="pathway">
    <text evidence="8">Amino-acid biosynthesis; L-arginine biosynthesis; L-ornithine and N-acetyl-L-glutamate from L-glutamate and N(2)-acetyl-L-ornithine (cyclic): step 1/1.</text>
</comment>
<dbReference type="PANTHER" id="PTHR23100">
    <property type="entry name" value="ARGININE BIOSYNTHESIS BIFUNCTIONAL PROTEIN ARGJ"/>
    <property type="match status" value="1"/>
</dbReference>
<keyword evidence="5 8" id="KW-0808">Transferase</keyword>
<keyword evidence="6 8" id="KW-0068">Autocatalytic cleavage</keyword>
<feature type="chain" id="PRO_5038191267" description="Arginine biosynthesis bifunctional protein ArgJ beta chain" evidence="8">
    <location>
        <begin position="184"/>
        <end position="388"/>
    </location>
</feature>
<dbReference type="Gene3D" id="3.10.20.340">
    <property type="entry name" value="ArgJ beta chain, C-terminal domain"/>
    <property type="match status" value="1"/>
</dbReference>
<organism evidence="9 10">
    <name type="scientific">Nocardioides donggukensis</name>
    <dbReference type="NCBI Taxonomy" id="2774019"/>
    <lineage>
        <taxon>Bacteria</taxon>
        <taxon>Bacillati</taxon>
        <taxon>Actinomycetota</taxon>
        <taxon>Actinomycetes</taxon>
        <taxon>Propionibacteriales</taxon>
        <taxon>Nocardioidaceae</taxon>
        <taxon>Nocardioides</taxon>
    </lineage>
</organism>
<feature type="binding site" evidence="8">
    <location>
        <position position="383"/>
    </location>
    <ligand>
        <name>substrate</name>
    </ligand>
</feature>
<dbReference type="GO" id="GO:0004358">
    <property type="term" value="F:L-glutamate N-acetyltransferase activity, acting on acetyl-L-ornithine as donor"/>
    <property type="evidence" value="ECO:0007669"/>
    <property type="project" value="UniProtKB-UniRule"/>
</dbReference>
<sequence length="388" mass="39393">MTVTTPAGFTAAAVPAGLKSAPEGGPAPLDVALVVNEGPTHDSATVFTANRCKANPILWSQEVVKDGVVRAVVLNSGGANCYTGADGFQTTHAVAEQVGSALGIGAIDVVVCSTGLIGLANPRQNLLDAVDACAAGLSADGGADAATAIMTTDSVSKQVVIEGAGWSIGGMAKGAGMLAPQLATMLVVLTTDAVVPADELDTALRAATRVSFDRLDSDGCMSTNDTVTVMASGASGITPTPEDFTAALTQACTDLAMQLLKDAEGADHEIAITVLNAASEDDAVEAARSVARSNLFKAAVFGKDPNWGRVLASLGTTAAAFDPADLDVAMNGVWVCRNSTPAEDPALVDLSAREVTVTIDLKSGSERATVWTNDLTHAYVHENSAYSS</sequence>
<dbReference type="EC" id="2.3.1.35" evidence="8"/>
<feature type="site" description="Involved in the stabilization of negative charge on the oxyanion by the formation of the oxyanion hole" evidence="8">
    <location>
        <position position="114"/>
    </location>
</feature>
<comment type="caution">
    <text evidence="9">The sequence shown here is derived from an EMBL/GenBank/DDBJ whole genome shotgun (WGS) entry which is preliminary data.</text>
</comment>
<comment type="similarity">
    <text evidence="2 8">Belongs to the ArgJ family.</text>
</comment>
<evidence type="ECO:0000256" key="2">
    <source>
        <dbReference type="ARBA" id="ARBA00006774"/>
    </source>
</evidence>
<dbReference type="NCBIfam" id="NF003802">
    <property type="entry name" value="PRK05388.1"/>
    <property type="match status" value="1"/>
</dbReference>
<evidence type="ECO:0000256" key="4">
    <source>
        <dbReference type="ARBA" id="ARBA00022490"/>
    </source>
</evidence>
<evidence type="ECO:0000256" key="8">
    <source>
        <dbReference type="HAMAP-Rule" id="MF_01106"/>
    </source>
</evidence>
<dbReference type="NCBIfam" id="TIGR00120">
    <property type="entry name" value="ArgJ"/>
    <property type="match status" value="1"/>
</dbReference>
<feature type="site" description="Involved in the stabilization of negative charge on the oxyanion by the formation of the oxyanion hole" evidence="8">
    <location>
        <position position="115"/>
    </location>
</feature>